<dbReference type="RefSeq" id="XP_075099021.1">
    <property type="nucleotide sequence ID" value="XM_075242920.1"/>
</dbReference>
<dbReference type="Proteomes" id="UP000790787">
    <property type="component" value="Chromosome 22"/>
</dbReference>
<organism evidence="1 2">
    <name type="scientific">Nicotiana tabacum</name>
    <name type="common">Common tobacco</name>
    <dbReference type="NCBI Taxonomy" id="4097"/>
    <lineage>
        <taxon>Eukaryota</taxon>
        <taxon>Viridiplantae</taxon>
        <taxon>Streptophyta</taxon>
        <taxon>Embryophyta</taxon>
        <taxon>Tracheophyta</taxon>
        <taxon>Spermatophyta</taxon>
        <taxon>Magnoliopsida</taxon>
        <taxon>eudicotyledons</taxon>
        <taxon>Gunneridae</taxon>
        <taxon>Pentapetalae</taxon>
        <taxon>asterids</taxon>
        <taxon>lamiids</taxon>
        <taxon>Solanales</taxon>
        <taxon>Solanaceae</taxon>
        <taxon>Nicotianoideae</taxon>
        <taxon>Nicotianeae</taxon>
        <taxon>Nicotiana</taxon>
    </lineage>
</organism>
<evidence type="ECO:0000313" key="2">
    <source>
        <dbReference type="RefSeq" id="XP_075099021.1"/>
    </source>
</evidence>
<keyword evidence="1" id="KW-1185">Reference proteome</keyword>
<reference evidence="1" key="1">
    <citation type="journal article" date="2014" name="Nat. Commun.">
        <title>The tobacco genome sequence and its comparison with those of tomato and potato.</title>
        <authorList>
            <person name="Sierro N."/>
            <person name="Battey J.N."/>
            <person name="Ouadi S."/>
            <person name="Bakaher N."/>
            <person name="Bovet L."/>
            <person name="Willig A."/>
            <person name="Goepfert S."/>
            <person name="Peitsch M.C."/>
            <person name="Ivanov N.V."/>
        </authorList>
    </citation>
    <scope>NUCLEOTIDE SEQUENCE [LARGE SCALE GENOMIC DNA]</scope>
</reference>
<evidence type="ECO:0000313" key="1">
    <source>
        <dbReference type="Proteomes" id="UP000790787"/>
    </source>
</evidence>
<proteinExistence type="predicted"/>
<reference evidence="2" key="2">
    <citation type="submission" date="2025-08" db="UniProtKB">
        <authorList>
            <consortium name="RefSeq"/>
        </authorList>
    </citation>
    <scope>IDENTIFICATION</scope>
    <source>
        <tissue evidence="2">Leaf</tissue>
    </source>
</reference>
<accession>A0AC58TP71</accession>
<sequence>MDYHDIFYELDPIFDGEEWDHRLDGKISSDDQIHKDDQFLNEELQEKASDDASAVGSQKMDMQENGLELQNGDDKDLQVLKVEVNGKREATESGIKSQVERRTNPRRVNRKAHKAATSTTSSPEQSGNLEEKRCKRERINAEDFTLPKGWIIEVRVRKNGSTSGHKDTYYIERSTRHVCRSRMEVLRYLQSKQRIELTFMTKFIKLIKVEEESQVQEG</sequence>
<gene>
    <name evidence="2" type="primary">LOC142175912</name>
</gene>
<protein>
    <submittedName>
        <fullName evidence="2">Uncharacterized protein LOC142175912</fullName>
    </submittedName>
</protein>
<name>A0AC58TP71_TOBAC</name>